<protein>
    <submittedName>
        <fullName evidence="1">Uncharacterized protein</fullName>
    </submittedName>
</protein>
<comment type="caution">
    <text evidence="1">The sequence shown here is derived from an EMBL/GenBank/DDBJ whole genome shotgun (WGS) entry which is preliminary data.</text>
</comment>
<evidence type="ECO:0000313" key="1">
    <source>
        <dbReference type="EMBL" id="MBB6071966.1"/>
    </source>
</evidence>
<keyword evidence="2" id="KW-1185">Reference proteome</keyword>
<dbReference type="AlphaFoldDB" id="A0A841H205"/>
<dbReference type="Proteomes" id="UP000582837">
    <property type="component" value="Unassembled WGS sequence"/>
</dbReference>
<dbReference type="RefSeq" id="WP_170035410.1">
    <property type="nucleotide sequence ID" value="NZ_JABDTL010000001.1"/>
</dbReference>
<reference evidence="1 2" key="1">
    <citation type="submission" date="2020-08" db="EMBL/GenBank/DDBJ databases">
        <title>Genomic Encyclopedia of Type Strains, Phase IV (KMG-IV): sequencing the most valuable type-strain genomes for metagenomic binning, comparative biology and taxonomic classification.</title>
        <authorList>
            <person name="Goeker M."/>
        </authorList>
    </citation>
    <scope>NUCLEOTIDE SEQUENCE [LARGE SCALE GENOMIC DNA]</scope>
    <source>
        <strain evidence="1 2">DSM 29007</strain>
    </source>
</reference>
<dbReference type="EMBL" id="JACHIA010000011">
    <property type="protein sequence ID" value="MBB6071966.1"/>
    <property type="molecule type" value="Genomic_DNA"/>
</dbReference>
<name>A0A841H205_9BACT</name>
<gene>
    <name evidence="1" type="ORF">HNQ61_003626</name>
</gene>
<sequence>MTVMIVLLSLLSAAAAWGLSRYFGRLPYAPQCPCCRTVTDRRRTAGSLDLLLARMGGAAARECRRCGWAGHMRWRVATQSASR</sequence>
<accession>A0A841H205</accession>
<evidence type="ECO:0000313" key="2">
    <source>
        <dbReference type="Proteomes" id="UP000582837"/>
    </source>
</evidence>
<proteinExistence type="predicted"/>
<organism evidence="1 2">
    <name type="scientific">Longimicrobium terrae</name>
    <dbReference type="NCBI Taxonomy" id="1639882"/>
    <lineage>
        <taxon>Bacteria</taxon>
        <taxon>Pseudomonadati</taxon>
        <taxon>Gemmatimonadota</taxon>
        <taxon>Longimicrobiia</taxon>
        <taxon>Longimicrobiales</taxon>
        <taxon>Longimicrobiaceae</taxon>
        <taxon>Longimicrobium</taxon>
    </lineage>
</organism>